<dbReference type="Proteomes" id="UP000298663">
    <property type="component" value="Unassembled WGS sequence"/>
</dbReference>
<gene>
    <name evidence="2" type="ORF">L596_002989</name>
</gene>
<organism evidence="2 3">
    <name type="scientific">Steinernema carpocapsae</name>
    <name type="common">Entomopathogenic nematode</name>
    <dbReference type="NCBI Taxonomy" id="34508"/>
    <lineage>
        <taxon>Eukaryota</taxon>
        <taxon>Metazoa</taxon>
        <taxon>Ecdysozoa</taxon>
        <taxon>Nematoda</taxon>
        <taxon>Chromadorea</taxon>
        <taxon>Rhabditida</taxon>
        <taxon>Tylenchina</taxon>
        <taxon>Panagrolaimomorpha</taxon>
        <taxon>Strongyloidoidea</taxon>
        <taxon>Steinernematidae</taxon>
        <taxon>Steinernema</taxon>
    </lineage>
</organism>
<evidence type="ECO:0000256" key="1">
    <source>
        <dbReference type="SAM" id="MobiDB-lite"/>
    </source>
</evidence>
<protein>
    <submittedName>
        <fullName evidence="2">Uncharacterized protein</fullName>
    </submittedName>
</protein>
<accession>A0A4U8UUZ8</accession>
<dbReference type="AlphaFoldDB" id="A0A4U8UUZ8"/>
<keyword evidence="3" id="KW-1185">Reference proteome</keyword>
<feature type="region of interest" description="Disordered" evidence="1">
    <location>
        <begin position="83"/>
        <end position="108"/>
    </location>
</feature>
<evidence type="ECO:0000313" key="3">
    <source>
        <dbReference type="Proteomes" id="UP000298663"/>
    </source>
</evidence>
<evidence type="ECO:0000313" key="2">
    <source>
        <dbReference type="EMBL" id="TMS35628.1"/>
    </source>
</evidence>
<name>A0A4U8UUZ8_STECR</name>
<proteinExistence type="predicted"/>
<sequence>MRCGNSGNESELYVAVAAVANNRKEAEVTQSGLSVWRRPAPSRAGKVLLPNSATQGMTLGRDIHRVFLLWSFRRVLRRLQRSTATGSNSVSLHRGNGRSRLSSATESVRRVEGGESRVVSWSMCIYCRTQTVSGTHHLLLRKPWLGLVRSRTTMPVSSNSCKTRAMMNSDN</sequence>
<reference evidence="2 3" key="1">
    <citation type="journal article" date="2015" name="Genome Biol.">
        <title>Comparative genomics of Steinernema reveals deeply conserved gene regulatory networks.</title>
        <authorList>
            <person name="Dillman A.R."/>
            <person name="Macchietto M."/>
            <person name="Porter C.F."/>
            <person name="Rogers A."/>
            <person name="Williams B."/>
            <person name="Antoshechkin I."/>
            <person name="Lee M.M."/>
            <person name="Goodwin Z."/>
            <person name="Lu X."/>
            <person name="Lewis E.E."/>
            <person name="Goodrich-Blair H."/>
            <person name="Stock S.P."/>
            <person name="Adams B.J."/>
            <person name="Sternberg P.W."/>
            <person name="Mortazavi A."/>
        </authorList>
    </citation>
    <scope>NUCLEOTIDE SEQUENCE [LARGE SCALE GENOMIC DNA]</scope>
    <source>
        <strain evidence="2 3">ALL</strain>
    </source>
</reference>
<dbReference type="EMBL" id="AZBU02000001">
    <property type="protein sequence ID" value="TMS35628.1"/>
    <property type="molecule type" value="Genomic_DNA"/>
</dbReference>
<reference evidence="2 3" key="2">
    <citation type="journal article" date="2019" name="G3 (Bethesda)">
        <title>Hybrid Assembly of the Genome of the Entomopathogenic Nematode Steinernema carpocapsae Identifies the X-Chromosome.</title>
        <authorList>
            <person name="Serra L."/>
            <person name="Macchietto M."/>
            <person name="Macias-Munoz A."/>
            <person name="McGill C.J."/>
            <person name="Rodriguez I.M."/>
            <person name="Rodriguez B."/>
            <person name="Murad R."/>
            <person name="Mortazavi A."/>
        </authorList>
    </citation>
    <scope>NUCLEOTIDE SEQUENCE [LARGE SCALE GENOMIC DNA]</scope>
    <source>
        <strain evidence="2 3">ALL</strain>
    </source>
</reference>
<comment type="caution">
    <text evidence="2">The sequence shown here is derived from an EMBL/GenBank/DDBJ whole genome shotgun (WGS) entry which is preliminary data.</text>
</comment>